<dbReference type="EMBL" id="JANEYF010003565">
    <property type="protein sequence ID" value="KAJ8935519.1"/>
    <property type="molecule type" value="Genomic_DNA"/>
</dbReference>
<comment type="caution">
    <text evidence="1">The sequence shown here is derived from an EMBL/GenBank/DDBJ whole genome shotgun (WGS) entry which is preliminary data.</text>
</comment>
<protein>
    <submittedName>
        <fullName evidence="1">Uncharacterized protein</fullName>
    </submittedName>
</protein>
<evidence type="ECO:0000313" key="1">
    <source>
        <dbReference type="EMBL" id="KAJ8935519.1"/>
    </source>
</evidence>
<keyword evidence="2" id="KW-1185">Reference proteome</keyword>
<name>A0AAV8X9C3_9CUCU</name>
<organism evidence="1 2">
    <name type="scientific">Rhamnusium bicolor</name>
    <dbReference type="NCBI Taxonomy" id="1586634"/>
    <lineage>
        <taxon>Eukaryota</taxon>
        <taxon>Metazoa</taxon>
        <taxon>Ecdysozoa</taxon>
        <taxon>Arthropoda</taxon>
        <taxon>Hexapoda</taxon>
        <taxon>Insecta</taxon>
        <taxon>Pterygota</taxon>
        <taxon>Neoptera</taxon>
        <taxon>Endopterygota</taxon>
        <taxon>Coleoptera</taxon>
        <taxon>Polyphaga</taxon>
        <taxon>Cucujiformia</taxon>
        <taxon>Chrysomeloidea</taxon>
        <taxon>Cerambycidae</taxon>
        <taxon>Lepturinae</taxon>
        <taxon>Rhagiini</taxon>
        <taxon>Rhamnusium</taxon>
    </lineage>
</organism>
<dbReference type="Proteomes" id="UP001162156">
    <property type="component" value="Unassembled WGS sequence"/>
</dbReference>
<dbReference type="AlphaFoldDB" id="A0AAV8X9C3"/>
<accession>A0AAV8X9C3</accession>
<reference evidence="1" key="1">
    <citation type="journal article" date="2023" name="Insect Mol. Biol.">
        <title>Genome sequencing provides insights into the evolution of gene families encoding plant cell wall-degrading enzymes in longhorned beetles.</title>
        <authorList>
            <person name="Shin N.R."/>
            <person name="Okamura Y."/>
            <person name="Kirsch R."/>
            <person name="Pauchet Y."/>
        </authorList>
    </citation>
    <scope>NUCLEOTIDE SEQUENCE</scope>
    <source>
        <strain evidence="1">RBIC_L_NR</strain>
    </source>
</reference>
<proteinExistence type="predicted"/>
<sequence length="190" mass="21911">MFHMTNNDMEQLCNFMGHTLGVHQQSYRLPDDVFQTAKISKLLLLMEKGEAGKYKGKGLEDINIDMDENLLDDNESGSETDNTEDIVFSNNDEVDRSHSLLTESVPSVSGQNTTQETAIKSTKSKRILVPWSSEQKQVVTKYFFKHRKHKIPPKKHECMDIKVKHAQLLSNKSWEKIKVFVQNLYSKNKH</sequence>
<evidence type="ECO:0000313" key="2">
    <source>
        <dbReference type="Proteomes" id="UP001162156"/>
    </source>
</evidence>
<dbReference type="PANTHER" id="PTHR33480">
    <property type="entry name" value="SET DOMAIN-CONTAINING PROTEIN-RELATED"/>
    <property type="match status" value="1"/>
</dbReference>
<gene>
    <name evidence="1" type="ORF">NQ314_012753</name>
</gene>